<keyword evidence="2" id="KW-1185">Reference proteome</keyword>
<sequence length="69" mass="7318">MHVGDGLDGVVEPVAALSAVAEDLVVLHASDHMLDPRTYLAVGGVVGFFAWQQGASGRLRCGTTIWQLR</sequence>
<organism evidence="1 2">
    <name type="scientific">Streptomyces osmaniensis</name>
    <dbReference type="NCBI Taxonomy" id="593134"/>
    <lineage>
        <taxon>Bacteria</taxon>
        <taxon>Bacillati</taxon>
        <taxon>Actinomycetota</taxon>
        <taxon>Actinomycetes</taxon>
        <taxon>Kitasatosporales</taxon>
        <taxon>Streptomycetaceae</taxon>
        <taxon>Streptomyces</taxon>
    </lineage>
</organism>
<comment type="caution">
    <text evidence="1">The sequence shown here is derived from an EMBL/GenBank/DDBJ whole genome shotgun (WGS) entry which is preliminary data.</text>
</comment>
<name>A0ABP6YEH9_9ACTN</name>
<evidence type="ECO:0000313" key="2">
    <source>
        <dbReference type="Proteomes" id="UP001500707"/>
    </source>
</evidence>
<gene>
    <name evidence="1" type="ORF">GCM10022295_73220</name>
</gene>
<proteinExistence type="predicted"/>
<accession>A0ABP6YEH9</accession>
<evidence type="ECO:0000313" key="1">
    <source>
        <dbReference type="EMBL" id="GAA3581351.1"/>
    </source>
</evidence>
<dbReference type="EMBL" id="BAABCE010000018">
    <property type="protein sequence ID" value="GAA3581351.1"/>
    <property type="molecule type" value="Genomic_DNA"/>
</dbReference>
<dbReference type="Proteomes" id="UP001500707">
    <property type="component" value="Unassembled WGS sequence"/>
</dbReference>
<protein>
    <submittedName>
        <fullName evidence="1">Uncharacterized protein</fullName>
    </submittedName>
</protein>
<reference evidence="2" key="1">
    <citation type="journal article" date="2019" name="Int. J. Syst. Evol. Microbiol.">
        <title>The Global Catalogue of Microorganisms (GCM) 10K type strain sequencing project: providing services to taxonomists for standard genome sequencing and annotation.</title>
        <authorList>
            <consortium name="The Broad Institute Genomics Platform"/>
            <consortium name="The Broad Institute Genome Sequencing Center for Infectious Disease"/>
            <person name="Wu L."/>
            <person name="Ma J."/>
        </authorList>
    </citation>
    <scope>NUCLEOTIDE SEQUENCE [LARGE SCALE GENOMIC DNA]</scope>
    <source>
        <strain evidence="2">JCM 17656</strain>
    </source>
</reference>